<keyword evidence="2" id="KW-1185">Reference proteome</keyword>
<protein>
    <submittedName>
        <fullName evidence="1">DUF2384 domain-containing protein</fullName>
    </submittedName>
</protein>
<dbReference type="EMBL" id="WWCT01000007">
    <property type="protein sequence ID" value="MYN26963.1"/>
    <property type="molecule type" value="Genomic_DNA"/>
</dbReference>
<organism evidence="1 2">
    <name type="scientific">Duganella levis</name>
    <dbReference type="NCBI Taxonomy" id="2692169"/>
    <lineage>
        <taxon>Bacteria</taxon>
        <taxon>Pseudomonadati</taxon>
        <taxon>Pseudomonadota</taxon>
        <taxon>Betaproteobacteria</taxon>
        <taxon>Burkholderiales</taxon>
        <taxon>Oxalobacteraceae</taxon>
        <taxon>Telluria group</taxon>
        <taxon>Duganella</taxon>
    </lineage>
</organism>
<comment type="caution">
    <text evidence="1">The sequence shown here is derived from an EMBL/GenBank/DDBJ whole genome shotgun (WGS) entry which is preliminary data.</text>
</comment>
<proteinExistence type="predicted"/>
<gene>
    <name evidence="1" type="ORF">GTP69_11135</name>
</gene>
<reference evidence="1 2" key="1">
    <citation type="submission" date="2019-12" db="EMBL/GenBank/DDBJ databases">
        <title>Novel species isolated from a subtropical stream in China.</title>
        <authorList>
            <person name="Lu H."/>
        </authorList>
    </citation>
    <scope>NUCLEOTIDE SEQUENCE [LARGE SCALE GENOMIC DNA]</scope>
    <source>
        <strain evidence="1 2">CY42W</strain>
    </source>
</reference>
<sequence length="131" mass="14444">MSGHTEPVPVFGQDFEQLQAFLLDEDGAISPMRFARVFSLDLPTLASAAHISMEKLSETPSDESVQRYLRESLQITSAATAIAQSVERALLWFKDAPLTPFDDKTGHELAAEGRTRDVLRYISSLQEGFAG</sequence>
<evidence type="ECO:0000313" key="1">
    <source>
        <dbReference type="EMBL" id="MYN26963.1"/>
    </source>
</evidence>
<evidence type="ECO:0000313" key="2">
    <source>
        <dbReference type="Proteomes" id="UP000642144"/>
    </source>
</evidence>
<name>A0ABW9VZ75_9BURK</name>
<accession>A0ABW9VZ75</accession>
<dbReference type="RefSeq" id="WP_161054967.1">
    <property type="nucleotide sequence ID" value="NZ_WWCT01000007.1"/>
</dbReference>
<dbReference type="Proteomes" id="UP000642144">
    <property type="component" value="Unassembled WGS sequence"/>
</dbReference>